<keyword evidence="4" id="KW-0547">Nucleotide-binding</keyword>
<evidence type="ECO:0000256" key="8">
    <source>
        <dbReference type="SAM" id="Phobius"/>
    </source>
</evidence>
<feature type="transmembrane region" description="Helical" evidence="8">
    <location>
        <begin position="374"/>
        <end position="394"/>
    </location>
</feature>
<dbReference type="InterPro" id="IPR006674">
    <property type="entry name" value="HD_domain"/>
</dbReference>
<dbReference type="PROSITE" id="PS51831">
    <property type="entry name" value="HD"/>
    <property type="match status" value="1"/>
</dbReference>
<evidence type="ECO:0000313" key="10">
    <source>
        <dbReference type="EMBL" id="MCA6073645.1"/>
    </source>
</evidence>
<evidence type="ECO:0000256" key="3">
    <source>
        <dbReference type="ARBA" id="ARBA00022692"/>
    </source>
</evidence>
<dbReference type="EMBL" id="JAIXNE010000001">
    <property type="protein sequence ID" value="MCA6073645.1"/>
    <property type="molecule type" value="Genomic_DNA"/>
</dbReference>
<gene>
    <name evidence="10" type="ORF">LDX50_02145</name>
</gene>
<dbReference type="Pfam" id="PF01966">
    <property type="entry name" value="HD"/>
    <property type="match status" value="1"/>
</dbReference>
<proteinExistence type="predicted"/>
<evidence type="ECO:0000256" key="1">
    <source>
        <dbReference type="ARBA" id="ARBA00004236"/>
    </source>
</evidence>
<keyword evidence="11" id="KW-1185">Reference proteome</keyword>
<reference evidence="10" key="1">
    <citation type="submission" date="2021-09" db="EMBL/GenBank/DDBJ databases">
        <title>Fulvivirga sp. isolated from coastal sediment.</title>
        <authorList>
            <person name="Yu H."/>
        </authorList>
    </citation>
    <scope>NUCLEOTIDE SEQUENCE</scope>
    <source>
        <strain evidence="10">1062</strain>
    </source>
</reference>
<dbReference type="GO" id="GO:0051607">
    <property type="term" value="P:defense response to virus"/>
    <property type="evidence" value="ECO:0007669"/>
    <property type="project" value="UniProtKB-KW"/>
</dbReference>
<dbReference type="InterPro" id="IPR003607">
    <property type="entry name" value="HD/PDEase_dom"/>
</dbReference>
<keyword evidence="6" id="KW-0051">Antiviral defense</keyword>
<dbReference type="PANTHER" id="PTHR33594:SF1">
    <property type="entry name" value="HD_PDEASE DOMAIN-CONTAINING PROTEIN"/>
    <property type="match status" value="1"/>
</dbReference>
<dbReference type="Gene3D" id="1.10.3210.10">
    <property type="entry name" value="Hypothetical protein af1432"/>
    <property type="match status" value="1"/>
</dbReference>
<dbReference type="AlphaFoldDB" id="A0A9X1HMC1"/>
<evidence type="ECO:0000313" key="11">
    <source>
        <dbReference type="Proteomes" id="UP001139409"/>
    </source>
</evidence>
<comment type="subcellular location">
    <subcellularLocation>
        <location evidence="1">Cell membrane</location>
    </subcellularLocation>
</comment>
<dbReference type="GO" id="GO:0000166">
    <property type="term" value="F:nucleotide binding"/>
    <property type="evidence" value="ECO:0007669"/>
    <property type="project" value="UniProtKB-KW"/>
</dbReference>
<keyword evidence="7 8" id="KW-0472">Membrane</keyword>
<organism evidence="10 11">
    <name type="scientific">Fulvivirga sedimenti</name>
    <dbReference type="NCBI Taxonomy" id="2879465"/>
    <lineage>
        <taxon>Bacteria</taxon>
        <taxon>Pseudomonadati</taxon>
        <taxon>Bacteroidota</taxon>
        <taxon>Cytophagia</taxon>
        <taxon>Cytophagales</taxon>
        <taxon>Fulvivirgaceae</taxon>
        <taxon>Fulvivirga</taxon>
    </lineage>
</organism>
<evidence type="ECO:0000256" key="4">
    <source>
        <dbReference type="ARBA" id="ARBA00022741"/>
    </source>
</evidence>
<dbReference type="CDD" id="cd00077">
    <property type="entry name" value="HDc"/>
    <property type="match status" value="1"/>
</dbReference>
<dbReference type="Pfam" id="PF18967">
    <property type="entry name" value="PycTM"/>
    <property type="match status" value="1"/>
</dbReference>
<feature type="domain" description="HD" evidence="9">
    <location>
        <begin position="35"/>
        <end position="136"/>
    </location>
</feature>
<dbReference type="InterPro" id="IPR043760">
    <property type="entry name" value="PycTM_dom"/>
</dbReference>
<evidence type="ECO:0000256" key="2">
    <source>
        <dbReference type="ARBA" id="ARBA00022475"/>
    </source>
</evidence>
<dbReference type="RefSeq" id="WP_225696756.1">
    <property type="nucleotide sequence ID" value="NZ_JAIXNE010000001.1"/>
</dbReference>
<feature type="transmembrane region" description="Helical" evidence="8">
    <location>
        <begin position="245"/>
        <end position="265"/>
    </location>
</feature>
<dbReference type="GO" id="GO:0005886">
    <property type="term" value="C:plasma membrane"/>
    <property type="evidence" value="ECO:0007669"/>
    <property type="project" value="UniProtKB-SubCell"/>
</dbReference>
<feature type="transmembrane region" description="Helical" evidence="8">
    <location>
        <begin position="277"/>
        <end position="297"/>
    </location>
</feature>
<sequence>MTSENKPTPAIVSKAESFVLDLFRKELSPEMHYHDTAHTTEVAEVAGQLADERQLEEDDREMLLLAAWLHDTGFTRSYDGHEEKSVEIARRFLTEHSYDNEKMARVLDLIRSTSYTAPTGTKLAELLHDADLSHMGRKRFFRKGELLRIELENIKKESWSELEWEEKQYEFLTRNDFLTKEAKEIFGPRRAKNIKKQRENILKARKVTTRKKTGKDFGRGIDTLYRSNYRNHINFSAIADGKANMMISINTILISVIVTLSGASLSVESFTVERFRYTIPILVLLLGSLCSVLFAVLSARPKVTEKKVDMSDVKEGKISLLYFGNFLGIPKNDFMAYLSKLKEDQQRLYDSMSIDLYNLGVVLKEKYRLLSISYNIFMTGLTVSVVAFIVIFIFTNATH</sequence>
<dbReference type="Proteomes" id="UP001139409">
    <property type="component" value="Unassembled WGS sequence"/>
</dbReference>
<keyword evidence="5 8" id="KW-1133">Transmembrane helix</keyword>
<keyword evidence="3 8" id="KW-0812">Transmembrane</keyword>
<evidence type="ECO:0000256" key="7">
    <source>
        <dbReference type="ARBA" id="ARBA00023136"/>
    </source>
</evidence>
<keyword evidence="2" id="KW-1003">Cell membrane</keyword>
<accession>A0A9X1HMC1</accession>
<dbReference type="SUPFAM" id="SSF109604">
    <property type="entry name" value="HD-domain/PDEase-like"/>
    <property type="match status" value="1"/>
</dbReference>
<evidence type="ECO:0000256" key="5">
    <source>
        <dbReference type="ARBA" id="ARBA00022989"/>
    </source>
</evidence>
<name>A0A9X1HMC1_9BACT</name>
<comment type="caution">
    <text evidence="10">The sequence shown here is derived from an EMBL/GenBank/DDBJ whole genome shotgun (WGS) entry which is preliminary data.</text>
</comment>
<protein>
    <submittedName>
        <fullName evidence="10">DUF5706 domain-containing protein</fullName>
    </submittedName>
</protein>
<dbReference type="PANTHER" id="PTHR33594">
    <property type="entry name" value="SUPERFAMILY HYDROLASE, PUTATIVE (AFU_ORTHOLOGUE AFUA_1G03035)-RELATED"/>
    <property type="match status" value="1"/>
</dbReference>
<dbReference type="SMART" id="SM00471">
    <property type="entry name" value="HDc"/>
    <property type="match status" value="1"/>
</dbReference>
<evidence type="ECO:0000259" key="9">
    <source>
        <dbReference type="PROSITE" id="PS51831"/>
    </source>
</evidence>
<evidence type="ECO:0000256" key="6">
    <source>
        <dbReference type="ARBA" id="ARBA00023118"/>
    </source>
</evidence>